<dbReference type="AlphaFoldDB" id="A0A0K0D4N8"/>
<proteinExistence type="predicted"/>
<feature type="transmembrane region" description="Helical" evidence="1">
    <location>
        <begin position="343"/>
        <end position="363"/>
    </location>
</feature>
<keyword evidence="1" id="KW-1133">Transmembrane helix</keyword>
<dbReference type="Proteomes" id="UP000035642">
    <property type="component" value="Unassembled WGS sequence"/>
</dbReference>
<feature type="transmembrane region" description="Helical" evidence="1">
    <location>
        <begin position="61"/>
        <end position="79"/>
    </location>
</feature>
<keyword evidence="1" id="KW-0472">Membrane</keyword>
<reference evidence="2" key="1">
    <citation type="submission" date="2012-09" db="EMBL/GenBank/DDBJ databases">
        <authorList>
            <person name="Martin A.A."/>
        </authorList>
    </citation>
    <scope>NUCLEOTIDE SEQUENCE</scope>
</reference>
<feature type="transmembrane region" description="Helical" evidence="1">
    <location>
        <begin position="6"/>
        <end position="23"/>
    </location>
</feature>
<sequence>MCTMSTILFNSIMLTVLVVMLLSKHDAFVTVTSQPLSSVDIWAAAILLPVLHQYFRDALAIVVYMFVAISLYATAHVLFRATGGLHMFGGSVEDYVAHVEERRKERLYSQFFSYWTTAGDLIVYGPFEPFLQLSLSLGCTIITLVNNVLAIETIVNNCAAAVDSLSDEASKKAIRTVSTVFLALCSFFLNSKVGFNTGLTIENTVIPVATACVVLLELFIVGVFYGFPRVCANCLSMNSDKEGNRQLLRIWTLTYLYLWNLSPFVILMSIAIAFPYPPLSMSITAMCVIAFVILPTPVIGVLMVVREKLRMGNLRFLLVPDYNLWGPRMSDDRMRATRMEKEVVYKLLGSYILLWNSLLLIYYGCRPWQCSDVALVTEFLTTISAEMSSPTRTVHVNHSSSHQGFLVSTDLKWTLCLYSNSAKEKAAIVDQEEDR</sequence>
<reference evidence="3" key="2">
    <citation type="submission" date="2017-02" db="UniProtKB">
        <authorList>
            <consortium name="WormBaseParasite"/>
        </authorList>
    </citation>
    <scope>IDENTIFICATION</scope>
</reference>
<keyword evidence="2" id="KW-1185">Reference proteome</keyword>
<evidence type="ECO:0000313" key="2">
    <source>
        <dbReference type="Proteomes" id="UP000035642"/>
    </source>
</evidence>
<feature type="transmembrane region" description="Helical" evidence="1">
    <location>
        <begin position="205"/>
        <end position="227"/>
    </location>
</feature>
<accession>A0A0K0D4N8</accession>
<keyword evidence="1" id="KW-0812">Transmembrane</keyword>
<feature type="transmembrane region" description="Helical" evidence="1">
    <location>
        <begin position="282"/>
        <end position="305"/>
    </location>
</feature>
<organism evidence="2 3">
    <name type="scientific">Angiostrongylus cantonensis</name>
    <name type="common">Rat lungworm</name>
    <dbReference type="NCBI Taxonomy" id="6313"/>
    <lineage>
        <taxon>Eukaryota</taxon>
        <taxon>Metazoa</taxon>
        <taxon>Ecdysozoa</taxon>
        <taxon>Nematoda</taxon>
        <taxon>Chromadorea</taxon>
        <taxon>Rhabditida</taxon>
        <taxon>Rhabditina</taxon>
        <taxon>Rhabditomorpha</taxon>
        <taxon>Strongyloidea</taxon>
        <taxon>Metastrongylidae</taxon>
        <taxon>Angiostrongylus</taxon>
    </lineage>
</organism>
<feature type="transmembrane region" description="Helical" evidence="1">
    <location>
        <begin position="248"/>
        <end position="276"/>
    </location>
</feature>
<name>A0A0K0D4N8_ANGCA</name>
<dbReference type="WBParaSite" id="ACAC_0000503301-mRNA-1">
    <property type="protein sequence ID" value="ACAC_0000503301-mRNA-1"/>
    <property type="gene ID" value="ACAC_0000503301"/>
</dbReference>
<evidence type="ECO:0000256" key="1">
    <source>
        <dbReference type="SAM" id="Phobius"/>
    </source>
</evidence>
<evidence type="ECO:0000313" key="3">
    <source>
        <dbReference type="WBParaSite" id="ACAC_0000503301-mRNA-1"/>
    </source>
</evidence>
<protein>
    <submittedName>
        <fullName evidence="3">Amino Acid/Auxin Permease (AAAP) Family</fullName>
    </submittedName>
</protein>
<feature type="transmembrane region" description="Helical" evidence="1">
    <location>
        <begin position="173"/>
        <end position="193"/>
    </location>
</feature>